<keyword evidence="2" id="KW-1185">Reference proteome</keyword>
<dbReference type="OrthoDB" id="552296at2759"/>
<dbReference type="GeneID" id="25740155"/>
<dbReference type="Pfam" id="PF01969">
    <property type="entry name" value="Ni_insertion"/>
    <property type="match status" value="1"/>
</dbReference>
<evidence type="ECO:0000313" key="1">
    <source>
        <dbReference type="EMBL" id="KIZ00680.1"/>
    </source>
</evidence>
<dbReference type="RefSeq" id="XP_013899699.1">
    <property type="nucleotide sequence ID" value="XM_014044245.1"/>
</dbReference>
<dbReference type="InterPro" id="IPR002822">
    <property type="entry name" value="Ni_insertion"/>
</dbReference>
<gene>
    <name evidence="1" type="ORF">MNEG_7279</name>
</gene>
<accession>A0A0D2MBV1</accession>
<name>A0A0D2MBV1_9CHLO</name>
<evidence type="ECO:0000313" key="2">
    <source>
        <dbReference type="Proteomes" id="UP000054498"/>
    </source>
</evidence>
<reference evidence="1 2" key="1">
    <citation type="journal article" date="2013" name="BMC Genomics">
        <title>Reconstruction of the lipid metabolism for the microalga Monoraphidium neglectum from its genome sequence reveals characteristics suitable for biofuel production.</title>
        <authorList>
            <person name="Bogen C."/>
            <person name="Al-Dilaimi A."/>
            <person name="Albersmeier A."/>
            <person name="Wichmann J."/>
            <person name="Grundmann M."/>
            <person name="Rupp O."/>
            <person name="Lauersen K.J."/>
            <person name="Blifernez-Klassen O."/>
            <person name="Kalinowski J."/>
            <person name="Goesmann A."/>
            <person name="Mussgnug J.H."/>
            <person name="Kruse O."/>
        </authorList>
    </citation>
    <scope>NUCLEOTIDE SEQUENCE [LARGE SCALE GENOMIC DNA]</scope>
    <source>
        <strain evidence="1 2">SAG 48.87</strain>
    </source>
</reference>
<dbReference type="KEGG" id="mng:MNEG_7279"/>
<dbReference type="AlphaFoldDB" id="A0A0D2MBV1"/>
<sequence>MCIDAGSQQEDFEELMRQLASRGAQSIELSQVAGASGQPSRVQLTVSCGSEQGTADASTAALDVRVSQDQRCGLPQETVAVATPWGRVRVAISLKGGDVFKASPHWVECERAAAAATAAPGREPVAAEAVAAAALEALEAGLADGSIALGVQHLF</sequence>
<proteinExistence type="predicted"/>
<dbReference type="Proteomes" id="UP000054498">
    <property type="component" value="Unassembled WGS sequence"/>
</dbReference>
<dbReference type="EMBL" id="KK101492">
    <property type="protein sequence ID" value="KIZ00680.1"/>
    <property type="molecule type" value="Genomic_DNA"/>
</dbReference>
<protein>
    <submittedName>
        <fullName evidence="1">Uncharacterized protein</fullName>
    </submittedName>
</protein>
<organism evidence="1 2">
    <name type="scientific">Monoraphidium neglectum</name>
    <dbReference type="NCBI Taxonomy" id="145388"/>
    <lineage>
        <taxon>Eukaryota</taxon>
        <taxon>Viridiplantae</taxon>
        <taxon>Chlorophyta</taxon>
        <taxon>core chlorophytes</taxon>
        <taxon>Chlorophyceae</taxon>
        <taxon>CS clade</taxon>
        <taxon>Sphaeropleales</taxon>
        <taxon>Selenastraceae</taxon>
        <taxon>Monoraphidium</taxon>
    </lineage>
</organism>